<evidence type="ECO:0000256" key="1">
    <source>
        <dbReference type="SAM" id="Phobius"/>
    </source>
</evidence>
<comment type="caution">
    <text evidence="2">The sequence shown here is derived from an EMBL/GenBank/DDBJ whole genome shotgun (WGS) entry which is preliminary data.</text>
</comment>
<dbReference type="Proteomes" id="UP000678228">
    <property type="component" value="Unassembled WGS sequence"/>
</dbReference>
<keyword evidence="1" id="KW-0472">Membrane</keyword>
<feature type="transmembrane region" description="Helical" evidence="1">
    <location>
        <begin position="6"/>
        <end position="27"/>
    </location>
</feature>
<keyword evidence="1" id="KW-1133">Transmembrane helix</keyword>
<proteinExistence type="predicted"/>
<feature type="transmembrane region" description="Helical" evidence="1">
    <location>
        <begin position="72"/>
        <end position="92"/>
    </location>
</feature>
<protein>
    <recommendedName>
        <fullName evidence="4">DUF2269 family protein</fullName>
    </recommendedName>
</protein>
<reference evidence="2" key="1">
    <citation type="submission" date="2021-03" db="EMBL/GenBank/DDBJ databases">
        <title>Bacillus suaedae sp. nov., isolated from Suaeda aralocaspica.</title>
        <authorList>
            <person name="Lei R.F.R."/>
        </authorList>
    </citation>
    <scope>NUCLEOTIDE SEQUENCE</scope>
    <source>
        <strain evidence="2">YZJH907-2</strain>
    </source>
</reference>
<organism evidence="2 3">
    <name type="scientific">Halalkalibacter suaedae</name>
    <dbReference type="NCBI Taxonomy" id="2822140"/>
    <lineage>
        <taxon>Bacteria</taxon>
        <taxon>Bacillati</taxon>
        <taxon>Bacillota</taxon>
        <taxon>Bacilli</taxon>
        <taxon>Bacillales</taxon>
        <taxon>Bacillaceae</taxon>
        <taxon>Halalkalibacter</taxon>
    </lineage>
</organism>
<keyword evidence="1" id="KW-0812">Transmembrane</keyword>
<evidence type="ECO:0000313" key="2">
    <source>
        <dbReference type="EMBL" id="MBP3952830.1"/>
    </source>
</evidence>
<evidence type="ECO:0008006" key="4">
    <source>
        <dbReference type="Google" id="ProtNLM"/>
    </source>
</evidence>
<gene>
    <name evidence="2" type="ORF">J7W16_17040</name>
</gene>
<accession>A0A940X0I1</accession>
<sequence>MTYIISYGVHLLFSVFFFLLIPLPYLIKGSLDEIERFQLLLKIYKPIIAGAHIGVIVSLATGIFLAESWLSIWFAAVTIIWLAISAFLGITAKQMRILSEQIEAGTKMTQETITACKQSSLLLMVTIIIMFALKVLRYF</sequence>
<dbReference type="RefSeq" id="WP_210598686.1">
    <property type="nucleotide sequence ID" value="NZ_JAGKSQ010000008.1"/>
</dbReference>
<dbReference type="EMBL" id="JAGKSQ010000008">
    <property type="protein sequence ID" value="MBP3952830.1"/>
    <property type="molecule type" value="Genomic_DNA"/>
</dbReference>
<keyword evidence="3" id="KW-1185">Reference proteome</keyword>
<name>A0A940X0I1_9BACI</name>
<evidence type="ECO:0000313" key="3">
    <source>
        <dbReference type="Proteomes" id="UP000678228"/>
    </source>
</evidence>
<feature type="transmembrane region" description="Helical" evidence="1">
    <location>
        <begin position="113"/>
        <end position="133"/>
    </location>
</feature>
<feature type="transmembrane region" description="Helical" evidence="1">
    <location>
        <begin position="47"/>
        <end position="66"/>
    </location>
</feature>
<dbReference type="AlphaFoldDB" id="A0A940X0I1"/>